<evidence type="ECO:0000256" key="1">
    <source>
        <dbReference type="ARBA" id="ARBA00002526"/>
    </source>
</evidence>
<proteinExistence type="inferred from homology"/>
<comment type="subunit">
    <text evidence="4">Homodimer.</text>
</comment>
<keyword evidence="10" id="KW-0570">Pentose shunt</keyword>
<evidence type="ECO:0000256" key="4">
    <source>
        <dbReference type="ARBA" id="ARBA00011738"/>
    </source>
</evidence>
<evidence type="ECO:0000256" key="11">
    <source>
        <dbReference type="ARBA" id="ARBA00048640"/>
    </source>
</evidence>
<reference evidence="13" key="1">
    <citation type="submission" date="2023-03" db="EMBL/GenBank/DDBJ databases">
        <authorList>
            <person name="Steffen K."/>
            <person name="Cardenas P."/>
        </authorList>
    </citation>
    <scope>NUCLEOTIDE SEQUENCE</scope>
</reference>
<dbReference type="InterPro" id="IPR006183">
    <property type="entry name" value="Pgluconate_DH"/>
</dbReference>
<comment type="catalytic activity">
    <reaction evidence="11">
        <text>6-phospho-D-gluconate + NADP(+) = D-ribulose 5-phosphate + CO2 + NADPH</text>
        <dbReference type="Rhea" id="RHEA:10116"/>
        <dbReference type="ChEBI" id="CHEBI:16526"/>
        <dbReference type="ChEBI" id="CHEBI:57783"/>
        <dbReference type="ChEBI" id="CHEBI:58121"/>
        <dbReference type="ChEBI" id="CHEBI:58349"/>
        <dbReference type="ChEBI" id="CHEBI:58759"/>
        <dbReference type="EC" id="1.1.1.44"/>
    </reaction>
</comment>
<dbReference type="SUPFAM" id="SSF48179">
    <property type="entry name" value="6-phosphogluconate dehydrogenase C-terminal domain-like"/>
    <property type="match status" value="1"/>
</dbReference>
<dbReference type="Gene3D" id="1.10.1040.10">
    <property type="entry name" value="N-(1-d-carboxylethyl)-l-norvaline Dehydrogenase, domain 2"/>
    <property type="match status" value="1"/>
</dbReference>
<comment type="similarity">
    <text evidence="3">Belongs to the 6-phosphogluconate dehydrogenase family.</text>
</comment>
<evidence type="ECO:0000313" key="14">
    <source>
        <dbReference type="Proteomes" id="UP001174909"/>
    </source>
</evidence>
<dbReference type="PANTHER" id="PTHR11811">
    <property type="entry name" value="6-PHOSPHOGLUCONATE DEHYDROGENASE"/>
    <property type="match status" value="1"/>
</dbReference>
<name>A0AA35WGZ4_GEOBA</name>
<evidence type="ECO:0000259" key="12">
    <source>
        <dbReference type="SMART" id="SM01350"/>
    </source>
</evidence>
<feature type="non-terminal residue" evidence="13">
    <location>
        <position position="1"/>
    </location>
</feature>
<keyword evidence="14" id="KW-1185">Reference proteome</keyword>
<comment type="caution">
    <text evidence="13">The sequence shown here is derived from an EMBL/GenBank/DDBJ whole genome shotgun (WGS) entry which is preliminary data.</text>
</comment>
<dbReference type="FunFam" id="1.20.5.320:FF:000002">
    <property type="entry name" value="6-phosphogluconate dehydrogenase, decarboxylating"/>
    <property type="match status" value="1"/>
</dbReference>
<dbReference type="GO" id="GO:0006098">
    <property type="term" value="P:pentose-phosphate shunt"/>
    <property type="evidence" value="ECO:0007669"/>
    <property type="project" value="UniProtKB-KW"/>
</dbReference>
<keyword evidence="9" id="KW-0311">Gluconate utilization</keyword>
<protein>
    <recommendedName>
        <fullName evidence="6">6-phosphogluconate dehydrogenase, decarboxylating</fullName>
        <ecNumber evidence="5">1.1.1.44</ecNumber>
    </recommendedName>
</protein>
<dbReference type="EC" id="1.1.1.44" evidence="5"/>
<evidence type="ECO:0000256" key="8">
    <source>
        <dbReference type="ARBA" id="ARBA00023002"/>
    </source>
</evidence>
<dbReference type="GO" id="GO:0019521">
    <property type="term" value="P:D-gluconate metabolic process"/>
    <property type="evidence" value="ECO:0007669"/>
    <property type="project" value="UniProtKB-KW"/>
</dbReference>
<comment type="pathway">
    <text evidence="2">Carbohydrate degradation; pentose phosphate pathway; D-ribulose 5-phosphate from D-glucose 6-phosphate (oxidative stage): step 3/3.</text>
</comment>
<evidence type="ECO:0000256" key="2">
    <source>
        <dbReference type="ARBA" id="ARBA00004874"/>
    </source>
</evidence>
<evidence type="ECO:0000256" key="9">
    <source>
        <dbReference type="ARBA" id="ARBA00023064"/>
    </source>
</evidence>
<keyword evidence="8" id="KW-0560">Oxidoreductase</keyword>
<feature type="domain" description="6-phosphogluconate dehydrogenase C-terminal" evidence="12">
    <location>
        <begin position="1"/>
        <end position="128"/>
    </location>
</feature>
<evidence type="ECO:0000256" key="7">
    <source>
        <dbReference type="ARBA" id="ARBA00022857"/>
    </source>
</evidence>
<evidence type="ECO:0000256" key="5">
    <source>
        <dbReference type="ARBA" id="ARBA00013011"/>
    </source>
</evidence>
<organism evidence="13 14">
    <name type="scientific">Geodia barretti</name>
    <name type="common">Barrett's horny sponge</name>
    <dbReference type="NCBI Taxonomy" id="519541"/>
    <lineage>
        <taxon>Eukaryota</taxon>
        <taxon>Metazoa</taxon>
        <taxon>Porifera</taxon>
        <taxon>Demospongiae</taxon>
        <taxon>Heteroscleromorpha</taxon>
        <taxon>Tetractinellida</taxon>
        <taxon>Astrophorina</taxon>
        <taxon>Geodiidae</taxon>
        <taxon>Geodia</taxon>
    </lineage>
</organism>
<evidence type="ECO:0000256" key="3">
    <source>
        <dbReference type="ARBA" id="ARBA00008419"/>
    </source>
</evidence>
<dbReference type="SMART" id="SM01350">
    <property type="entry name" value="6PGD"/>
    <property type="match status" value="1"/>
</dbReference>
<comment type="function">
    <text evidence="1">Catalyzes the oxidative decarboxylation of 6-phosphogluconate to ribulose 5-phosphate and CO(2), with concomitant reduction of NADP to NADPH.</text>
</comment>
<gene>
    <name evidence="13" type="ORF">GBAR_LOCUS10345</name>
</gene>
<accession>A0AA35WGZ4</accession>
<dbReference type="EMBL" id="CASHTH010001575">
    <property type="protein sequence ID" value="CAI8016931.1"/>
    <property type="molecule type" value="Genomic_DNA"/>
</dbReference>
<evidence type="ECO:0000256" key="6">
    <source>
        <dbReference type="ARBA" id="ARBA00018193"/>
    </source>
</evidence>
<dbReference type="AlphaFoldDB" id="A0AA35WGZ4"/>
<evidence type="ECO:0000313" key="13">
    <source>
        <dbReference type="EMBL" id="CAI8016931.1"/>
    </source>
</evidence>
<sequence>PRGGQGLQLDLNYGGIALRWRGGCIIRSRFLGNMKEAFDKNPALTNLLLDDFFKSAILRCQDGWRRVVSQAVLLGIPTPAFSSALAFFDGYRSEKVPANLIQAQRDYFGAHTYELLSSPGKFVHTNWTGHGGNVSASTYSA</sequence>
<dbReference type="InterPro" id="IPR006114">
    <property type="entry name" value="6PGDH_C"/>
</dbReference>
<dbReference type="Pfam" id="PF00393">
    <property type="entry name" value="6PGD"/>
    <property type="match status" value="1"/>
</dbReference>
<dbReference type="Proteomes" id="UP001174909">
    <property type="component" value="Unassembled WGS sequence"/>
</dbReference>
<keyword evidence="7" id="KW-0521">NADP</keyword>
<dbReference type="GO" id="GO:0004616">
    <property type="term" value="F:phosphogluconate dehydrogenase (decarboxylating) activity"/>
    <property type="evidence" value="ECO:0007669"/>
    <property type="project" value="UniProtKB-EC"/>
</dbReference>
<evidence type="ECO:0000256" key="10">
    <source>
        <dbReference type="ARBA" id="ARBA00023126"/>
    </source>
</evidence>
<dbReference type="Gene3D" id="1.20.5.320">
    <property type="entry name" value="6-Phosphogluconate Dehydrogenase, domain 3"/>
    <property type="match status" value="1"/>
</dbReference>
<dbReference type="InterPro" id="IPR008927">
    <property type="entry name" value="6-PGluconate_DH-like_C_sf"/>
</dbReference>
<dbReference type="InterPro" id="IPR013328">
    <property type="entry name" value="6PGD_dom2"/>
</dbReference>